<reference evidence="4" key="2">
    <citation type="submission" date="2023-04" db="EMBL/GenBank/DDBJ databases">
        <authorList>
            <person name="Bruccoleri R.E."/>
            <person name="Oakeley E.J."/>
            <person name="Faust A.-M."/>
            <person name="Dessus-Babus S."/>
            <person name="Altorfer M."/>
            <person name="Burckhardt D."/>
            <person name="Oertli M."/>
            <person name="Naumann U."/>
            <person name="Petersen F."/>
            <person name="Wong J."/>
        </authorList>
    </citation>
    <scope>NUCLEOTIDE SEQUENCE</scope>
    <source>
        <strain evidence="4">GSM-AAB239-AS_SAM_17_03QT</strain>
        <tissue evidence="4">Leaf</tissue>
    </source>
</reference>
<protein>
    <submittedName>
        <fullName evidence="4">Uncharacterized protein</fullName>
    </submittedName>
</protein>
<comment type="caution">
    <text evidence="4">The sequence shown here is derived from an EMBL/GenBank/DDBJ whole genome shotgun (WGS) entry which is preliminary data.</text>
</comment>
<gene>
    <name evidence="4" type="ORF">M6B38_166100</name>
</gene>
<dbReference type="PANTHER" id="PTHR34804:SF5">
    <property type="entry name" value="CAMP-REGULATED PHOSPHOPROTEIN 19-RELATED PROTEIN"/>
    <property type="match status" value="1"/>
</dbReference>
<dbReference type="EMBL" id="JANAVB010033219">
    <property type="protein sequence ID" value="KAJ6808885.1"/>
    <property type="molecule type" value="Genomic_DNA"/>
</dbReference>
<reference evidence="4" key="1">
    <citation type="journal article" date="2023" name="GigaByte">
        <title>Genome assembly of the bearded iris, Iris pallida Lam.</title>
        <authorList>
            <person name="Bruccoleri R.E."/>
            <person name="Oakeley E.J."/>
            <person name="Faust A.M.E."/>
            <person name="Altorfer M."/>
            <person name="Dessus-Babus S."/>
            <person name="Burckhardt D."/>
            <person name="Oertli M."/>
            <person name="Naumann U."/>
            <person name="Petersen F."/>
            <person name="Wong J."/>
        </authorList>
    </citation>
    <scope>NUCLEOTIDE SEQUENCE</scope>
    <source>
        <strain evidence="4">GSM-AAB239-AS_SAM_17_03QT</strain>
    </source>
</reference>
<dbReference type="Pfam" id="PF04667">
    <property type="entry name" value="Endosulfine"/>
    <property type="match status" value="1"/>
</dbReference>
<dbReference type="InterPro" id="IPR006760">
    <property type="entry name" value="Endosulphine"/>
</dbReference>
<comment type="similarity">
    <text evidence="1 2">Belongs to the endosulfine family.</text>
</comment>
<evidence type="ECO:0000313" key="5">
    <source>
        <dbReference type="Proteomes" id="UP001140949"/>
    </source>
</evidence>
<feature type="region of interest" description="Disordered" evidence="3">
    <location>
        <begin position="78"/>
        <end position="102"/>
    </location>
</feature>
<proteinExistence type="inferred from homology"/>
<evidence type="ECO:0000256" key="2">
    <source>
        <dbReference type="RuleBase" id="RU363120"/>
    </source>
</evidence>
<feature type="region of interest" description="Disordered" evidence="3">
    <location>
        <begin position="1"/>
        <end position="27"/>
    </location>
</feature>
<keyword evidence="5" id="KW-1185">Reference proteome</keyword>
<evidence type="ECO:0000256" key="3">
    <source>
        <dbReference type="SAM" id="MobiDB-lite"/>
    </source>
</evidence>
<evidence type="ECO:0000256" key="1">
    <source>
        <dbReference type="ARBA" id="ARBA00010520"/>
    </source>
</evidence>
<name>A0AAX6EYQ9_IRIPA</name>
<dbReference type="AlphaFoldDB" id="A0AAX6EYQ9"/>
<dbReference type="PANTHER" id="PTHR34804">
    <property type="entry name" value="CAMP-REGULATED PHOSPHOPROTEIN 19-RELATED PROTEIN"/>
    <property type="match status" value="1"/>
</dbReference>
<organism evidence="4 5">
    <name type="scientific">Iris pallida</name>
    <name type="common">Sweet iris</name>
    <dbReference type="NCBI Taxonomy" id="29817"/>
    <lineage>
        <taxon>Eukaryota</taxon>
        <taxon>Viridiplantae</taxon>
        <taxon>Streptophyta</taxon>
        <taxon>Embryophyta</taxon>
        <taxon>Tracheophyta</taxon>
        <taxon>Spermatophyta</taxon>
        <taxon>Magnoliopsida</taxon>
        <taxon>Liliopsida</taxon>
        <taxon>Asparagales</taxon>
        <taxon>Iridaceae</taxon>
        <taxon>Iridoideae</taxon>
        <taxon>Irideae</taxon>
        <taxon>Iris</taxon>
    </lineage>
</organism>
<dbReference type="Proteomes" id="UP001140949">
    <property type="component" value="Unassembled WGS sequence"/>
</dbReference>
<accession>A0AAX6EYQ9</accession>
<evidence type="ECO:0000313" key="4">
    <source>
        <dbReference type="EMBL" id="KAJ6808885.1"/>
    </source>
</evidence>
<sequence>MMRRDRGGFGMAGCNGGSSSSQEASLEKKYGGIVPKKKPLISKDNGRAYFDSADWALGKQGSNMGDKTRAAVETLRPKFERTPHRQLPPRRPACTTGGENRA</sequence>